<dbReference type="InterPro" id="IPR006530">
    <property type="entry name" value="YD"/>
</dbReference>
<dbReference type="Pfam" id="PF13205">
    <property type="entry name" value="Big_5"/>
    <property type="match status" value="1"/>
</dbReference>
<dbReference type="Gene3D" id="2.120.10.80">
    <property type="entry name" value="Kelch-type beta propeller"/>
    <property type="match status" value="1"/>
</dbReference>
<dbReference type="SUPFAM" id="SSF117281">
    <property type="entry name" value="Kelch motif"/>
    <property type="match status" value="1"/>
</dbReference>
<dbReference type="InterPro" id="IPR031325">
    <property type="entry name" value="RHS_repeat"/>
</dbReference>
<evidence type="ECO:0000256" key="2">
    <source>
        <dbReference type="ARBA" id="ARBA00022737"/>
    </source>
</evidence>
<feature type="domain" description="SbsA Ig-like" evidence="4">
    <location>
        <begin position="289"/>
        <end position="390"/>
    </location>
</feature>
<feature type="domain" description="Teneurin-like YD-shell" evidence="6">
    <location>
        <begin position="1372"/>
        <end position="1609"/>
    </location>
</feature>
<proteinExistence type="predicted"/>
<reference evidence="7 8" key="1">
    <citation type="submission" date="2019-08" db="EMBL/GenBank/DDBJ databases">
        <title>Complete genome sequence of Terriglobus albidus strain ORNL.</title>
        <authorList>
            <person name="Podar M."/>
        </authorList>
    </citation>
    <scope>NUCLEOTIDE SEQUENCE [LARGE SCALE GENOMIC DNA]</scope>
    <source>
        <strain evidence="7 8">ORNL</strain>
    </source>
</reference>
<dbReference type="Gene3D" id="2.180.10.10">
    <property type="entry name" value="RHS repeat-associated core"/>
    <property type="match status" value="2"/>
</dbReference>
<evidence type="ECO:0000259" key="4">
    <source>
        <dbReference type="Pfam" id="PF13205"/>
    </source>
</evidence>
<dbReference type="KEGG" id="talb:FTW19_08325"/>
<accession>A0A5B9EBD6</accession>
<dbReference type="Gene3D" id="3.90.930.1">
    <property type="match status" value="1"/>
</dbReference>
<dbReference type="EMBL" id="CP042806">
    <property type="protein sequence ID" value="QEE28000.1"/>
    <property type="molecule type" value="Genomic_DNA"/>
</dbReference>
<dbReference type="NCBIfam" id="TIGR03696">
    <property type="entry name" value="Rhs_assc_core"/>
    <property type="match status" value="1"/>
</dbReference>
<evidence type="ECO:0000259" key="5">
    <source>
        <dbReference type="Pfam" id="PF20148"/>
    </source>
</evidence>
<keyword evidence="8" id="KW-1185">Reference proteome</keyword>
<dbReference type="InterPro" id="IPR015915">
    <property type="entry name" value="Kelch-typ_b-propeller"/>
</dbReference>
<gene>
    <name evidence="7" type="ORF">FTW19_08325</name>
</gene>
<keyword evidence="2" id="KW-0677">Repeat</keyword>
<feature type="region of interest" description="Disordered" evidence="3">
    <location>
        <begin position="73"/>
        <end position="94"/>
    </location>
</feature>
<keyword evidence="1" id="KW-0732">Signal</keyword>
<dbReference type="Proteomes" id="UP000321820">
    <property type="component" value="Chromosome"/>
</dbReference>
<evidence type="ECO:0000313" key="8">
    <source>
        <dbReference type="Proteomes" id="UP000321820"/>
    </source>
</evidence>
<feature type="domain" description="DUF6531" evidence="5">
    <location>
        <begin position="687"/>
        <end position="751"/>
    </location>
</feature>
<dbReference type="PANTHER" id="PTHR32305">
    <property type="match status" value="1"/>
</dbReference>
<sequence>MKGSIAHRSGSNMKSTRFFIALLVRCTVAIAFFTTCDCSHALAGVGGHEADTASKRPAANAFLTTVLQAAKASGTSEVETTHPNAAKRTSGQSSTLLPDGRLLLTGGTEGENAVSSAFIEDPITGGVTQLPTGLLKARYGHTETVLPNGTVLILGGLGSDRTILVDAEIFDPATLTFHPIGTSGLAPRAFHTTTLLTDGRVLIAGGVSESGLATNLLEFWDYRSSIGETANAKLSLSRAAHIASLQADGTVFFKGGVDSNGNNLTSSEIFYPATQTVQILPVVPANNDAAMPSIARSLPQDGEQHVPLSTIIALRFSRPLAVTSLTQKTVTLQGQDGDVAVQIVAAEAGRLVFVTPSQILRAGSDYTLAISGAADPAGSQLAYSTVRFKTLGDGTDATTGNLVPASGPSDPFNSPARKLPPLKAPKGVTAVSGQVLQLDGEPLRNTTLQIGDVVAHTDGTGRFLLTNIPGGHQVMWIDGSTAKNGNLTYGIYEDGVDIIAKETNVLPYTIWMTALDKTNQVTIPSPTDRETIVSTPLLPGLELHLPAGAVIHDRNDKPVTKVGITPIPINQPPFPLPKGVKVPIYFTIQPGGAYLEGYDEGSNAPGARLFYPNPAQLPSGTSFNFWNYDADAKGWYVYGQGFVTADAKQIVPNPGVVIYEFTGAMVGNTSTPPKTGPNGANDQGKDGEPIDLQTGLFVYSKTDLALPDVIPATLTRTYRQMDSNSYAFGIGTMSNYDIYLAGDGSTYTYMDLILPNGGRVRYDRVSNGIGFGDGVFKNLSISTPFYGSTIVWDTSRSESGWTLTLKDGTRMFFPESFGATTFSQAALIGVVDRYGNTLTLTRDQNHNLTRVTSPNGRWIQYTYDTSNRVTQASDNAGRTVYYTYDTTGRLSTVKDANGGITTFGYDGNSNMTTIKDARNITYLTNYYDSHNMVWKQVMVDGSTYLFNYGLNALGITTYVVPGLTSFETDVTDPRGNVRKVYFNADGFVSSDIRAFGKPEQQTITYNRQAGTGLLLSVTDALNRTTSYTYDATGNPTSITRLSGTANATTTSLVYEPRFNQLASLTNAVGQTIALQYDNIGNLVEITNADGTTVTGSYNSAGQLGSITDEAGNTTQVVYSGGDLSGITDALHRSISLFVDEAGRTTSITNSLGQVQQINFDSLNQATQLTDPMGSATTFGYDPNGNVASVTDARNTATPTSFVFDNMDRLQAKTDQLGNPDSSTFDPNGNLIRYTDRRGKVTSYQYDALNRPTFIGFGTAAGPTYESSITYTWDAGDRITQAVDSGAGTTTIAYDDFDHVTSVTSPQGTIAYTSDAIGKRQTMTISGQPQISYTYDTGNRLTQITQGTSNVQFGYDSLGRRTSMTLPNGIVAKYAYDVASQLTGITYSTASLAIGDLKYSYDGAGRRTSVAGSFARTMLPQSITGNLYNVNNQLTQSASMTLAYDLNGNLTSDGLHTYSWNARNQLTSIDSGGSAAFAYDVFGRRATKSISGAVSTSVLYDRWNPVQEISGGSPTANLLTGGIDEYFTRTDASGTSNFLTDVLGSTIALTDASGTVQTQYSYDPFGNTTQSGVSSTNSLAFTGREFDVAGLYYFRARYYTPQTGRFLSEDPIGFNGGSTNLYSYVLDNPMSFEDPMGLSCKPKCFAQLKYRPVDDWRAKMIGATHSFWYVQGSSGQQYLISGGPWPQTGANQMLNEWVTPVTPGGTGAGPDNLGAPTAWDSGSSPNNCTGVDNLLNAANNWPQNTIPYSWHGPNSNSAAHSLGTAGGFNPTAPPGSVGWNTPIR</sequence>
<name>A0A5B9EBD6_9BACT</name>
<evidence type="ECO:0000256" key="1">
    <source>
        <dbReference type="ARBA" id="ARBA00022729"/>
    </source>
</evidence>
<dbReference type="Pfam" id="PF20148">
    <property type="entry name" value="DUF6531"/>
    <property type="match status" value="1"/>
</dbReference>
<dbReference type="InterPro" id="IPR032812">
    <property type="entry name" value="SbsA_Ig"/>
</dbReference>
<dbReference type="Pfam" id="PF05593">
    <property type="entry name" value="RHS_repeat"/>
    <property type="match status" value="6"/>
</dbReference>
<protein>
    <submittedName>
        <fullName evidence="7">Uncharacterized protein</fullName>
    </submittedName>
</protein>
<dbReference type="Gene3D" id="2.60.40.1220">
    <property type="match status" value="1"/>
</dbReference>
<dbReference type="InterPro" id="IPR045351">
    <property type="entry name" value="DUF6531"/>
</dbReference>
<dbReference type="InterPro" id="IPR022385">
    <property type="entry name" value="Rhs_assc_core"/>
</dbReference>
<dbReference type="PANTHER" id="PTHR32305:SF15">
    <property type="entry name" value="PROTEIN RHSA-RELATED"/>
    <property type="match status" value="1"/>
</dbReference>
<dbReference type="NCBIfam" id="TIGR01643">
    <property type="entry name" value="YD_repeat_2x"/>
    <property type="match status" value="9"/>
</dbReference>
<dbReference type="InterPro" id="IPR050708">
    <property type="entry name" value="T6SS_VgrG/RHS"/>
</dbReference>
<feature type="region of interest" description="Disordered" evidence="3">
    <location>
        <begin position="1705"/>
        <end position="1725"/>
    </location>
</feature>
<evidence type="ECO:0000313" key="7">
    <source>
        <dbReference type="EMBL" id="QEE28000.1"/>
    </source>
</evidence>
<organism evidence="7 8">
    <name type="scientific">Terriglobus albidus</name>
    <dbReference type="NCBI Taxonomy" id="1592106"/>
    <lineage>
        <taxon>Bacteria</taxon>
        <taxon>Pseudomonadati</taxon>
        <taxon>Acidobacteriota</taxon>
        <taxon>Terriglobia</taxon>
        <taxon>Terriglobales</taxon>
        <taxon>Acidobacteriaceae</taxon>
        <taxon>Terriglobus</taxon>
    </lineage>
</organism>
<evidence type="ECO:0000259" key="6">
    <source>
        <dbReference type="Pfam" id="PF25023"/>
    </source>
</evidence>
<dbReference type="InterPro" id="IPR056823">
    <property type="entry name" value="TEN-like_YD-shell"/>
</dbReference>
<dbReference type="OrthoDB" id="121996at2"/>
<evidence type="ECO:0000256" key="3">
    <source>
        <dbReference type="SAM" id="MobiDB-lite"/>
    </source>
</evidence>
<dbReference type="InterPro" id="IPR014755">
    <property type="entry name" value="Cu-Rt/internalin_Ig-like"/>
</dbReference>
<dbReference type="RefSeq" id="WP_147647190.1">
    <property type="nucleotide sequence ID" value="NZ_CP042806.1"/>
</dbReference>
<dbReference type="Pfam" id="PF25023">
    <property type="entry name" value="TEN_YD-shell"/>
    <property type="match status" value="1"/>
</dbReference>